<dbReference type="GO" id="GO:0016740">
    <property type="term" value="F:transferase activity"/>
    <property type="evidence" value="ECO:0007669"/>
    <property type="project" value="UniProtKB-KW"/>
</dbReference>
<keyword evidence="3" id="KW-1185">Reference proteome</keyword>
<dbReference type="SUPFAM" id="SSF101874">
    <property type="entry name" value="YceI-like"/>
    <property type="match status" value="1"/>
</dbReference>
<reference evidence="2 3" key="1">
    <citation type="submission" date="2017-02" db="EMBL/GenBank/DDBJ databases">
        <authorList>
            <person name="Peterson S.W."/>
        </authorList>
    </citation>
    <scope>NUCLEOTIDE SEQUENCE [LARGE SCALE GENOMIC DNA]</scope>
    <source>
        <strain evidence="2 3">DSM 18034</strain>
    </source>
</reference>
<proteinExistence type="predicted"/>
<gene>
    <name evidence="2" type="ORF">SAMN02745702_00136</name>
</gene>
<dbReference type="AlphaFoldDB" id="A0A1T4VF06"/>
<dbReference type="InterPro" id="IPR001763">
    <property type="entry name" value="Rhodanese-like_dom"/>
</dbReference>
<dbReference type="InterPro" id="IPR007372">
    <property type="entry name" value="Lipid/polyisoprenoid-bd_YceI"/>
</dbReference>
<dbReference type="InterPro" id="IPR036873">
    <property type="entry name" value="Rhodanese-like_dom_sf"/>
</dbReference>
<evidence type="ECO:0000259" key="1">
    <source>
        <dbReference type="PROSITE" id="PS50206"/>
    </source>
</evidence>
<dbReference type="OrthoDB" id="9811006at2"/>
<dbReference type="STRING" id="1121442.SAMN02745702_00136"/>
<dbReference type="PANTHER" id="PTHR34406:SF1">
    <property type="entry name" value="PROTEIN YCEI"/>
    <property type="match status" value="1"/>
</dbReference>
<dbReference type="Gene3D" id="2.40.128.110">
    <property type="entry name" value="Lipid/polyisoprenoid-binding, YceI-like"/>
    <property type="match status" value="1"/>
</dbReference>
<protein>
    <submittedName>
        <fullName evidence="2">Rhodanese-related sulfurtransferase</fullName>
    </submittedName>
</protein>
<evidence type="ECO:0000313" key="3">
    <source>
        <dbReference type="Proteomes" id="UP000189733"/>
    </source>
</evidence>
<name>A0A1T4VF06_9BACT</name>
<dbReference type="PANTHER" id="PTHR34406">
    <property type="entry name" value="PROTEIN YCEI"/>
    <property type="match status" value="1"/>
</dbReference>
<keyword evidence="2" id="KW-0808">Transferase</keyword>
<dbReference type="RefSeq" id="WP_078683466.1">
    <property type="nucleotide sequence ID" value="NZ_FUYA01000001.1"/>
</dbReference>
<dbReference type="Pfam" id="PF04264">
    <property type="entry name" value="YceI"/>
    <property type="match status" value="1"/>
</dbReference>
<dbReference type="SMART" id="SM00450">
    <property type="entry name" value="RHOD"/>
    <property type="match status" value="1"/>
</dbReference>
<dbReference type="Gene3D" id="3.40.250.10">
    <property type="entry name" value="Rhodanese-like domain"/>
    <property type="match status" value="1"/>
</dbReference>
<dbReference type="Pfam" id="PF00581">
    <property type="entry name" value="Rhodanese"/>
    <property type="match status" value="1"/>
</dbReference>
<sequence>MKKRFQRLSAEELQKWRSTGEEFTLVDVLLPELHQAKRIPEAENACVFDMEFVEMVLELVESSESRVVLYGESEDGRDAVIAAEKLDRQGFRNVWILAGGLWGWVEKGLETTGTERIPKEEGLLLFNGQYELSRSQSLIHWAGRNAKSVHTGTLRASRGQIDVRDGGLTGSFTIPLNTMRNTDLEDESLKNLLILHLLSDDFFFADEFPEARYHISGASPVEGASPGMPNYEIRGELELRGERLPLPLLATVSNLEERNVSIAANFDFDRTQWGVVYGSGRLFARLGYHLVFDLISIDLHVLMKKKDEAHGA</sequence>
<dbReference type="EMBL" id="FUYA01000001">
    <property type="protein sequence ID" value="SKA63468.1"/>
    <property type="molecule type" value="Genomic_DNA"/>
</dbReference>
<feature type="domain" description="Rhodanese" evidence="1">
    <location>
        <begin position="19"/>
        <end position="113"/>
    </location>
</feature>
<organism evidence="2 3">
    <name type="scientific">Desulfobaculum bizertense DSM 18034</name>
    <dbReference type="NCBI Taxonomy" id="1121442"/>
    <lineage>
        <taxon>Bacteria</taxon>
        <taxon>Pseudomonadati</taxon>
        <taxon>Thermodesulfobacteriota</taxon>
        <taxon>Desulfovibrionia</taxon>
        <taxon>Desulfovibrionales</taxon>
        <taxon>Desulfovibrionaceae</taxon>
        <taxon>Desulfobaculum</taxon>
    </lineage>
</organism>
<accession>A0A1T4VF06</accession>
<dbReference type="CDD" id="cd00158">
    <property type="entry name" value="RHOD"/>
    <property type="match status" value="1"/>
</dbReference>
<dbReference type="PROSITE" id="PS50206">
    <property type="entry name" value="RHODANESE_3"/>
    <property type="match status" value="1"/>
</dbReference>
<dbReference type="Proteomes" id="UP000189733">
    <property type="component" value="Unassembled WGS sequence"/>
</dbReference>
<dbReference type="SUPFAM" id="SSF52821">
    <property type="entry name" value="Rhodanese/Cell cycle control phosphatase"/>
    <property type="match status" value="1"/>
</dbReference>
<dbReference type="InterPro" id="IPR036761">
    <property type="entry name" value="TTHA0802/YceI-like_sf"/>
</dbReference>
<dbReference type="SMART" id="SM00867">
    <property type="entry name" value="YceI"/>
    <property type="match status" value="1"/>
</dbReference>
<evidence type="ECO:0000313" key="2">
    <source>
        <dbReference type="EMBL" id="SKA63468.1"/>
    </source>
</evidence>